<keyword evidence="1" id="KW-1133">Transmembrane helix</keyword>
<dbReference type="EMBL" id="BSNC01000004">
    <property type="protein sequence ID" value="GLP96348.1"/>
    <property type="molecule type" value="Genomic_DNA"/>
</dbReference>
<name>A0AA37RWG5_9GAMM</name>
<keyword evidence="1" id="KW-0812">Transmembrane</keyword>
<feature type="transmembrane region" description="Helical" evidence="1">
    <location>
        <begin position="14"/>
        <end position="32"/>
    </location>
</feature>
<keyword evidence="3" id="KW-1185">Reference proteome</keyword>
<comment type="caution">
    <text evidence="2">The sequence shown here is derived from an EMBL/GenBank/DDBJ whole genome shotgun (WGS) entry which is preliminary data.</text>
</comment>
<sequence length="67" mass="7708">MPDSARLPMLKHKASTHVISAIVLVIIHHIFFTRTTPLQYTSQLLTEEVHIRADWLFVLLSKIQSIT</sequence>
<reference evidence="2" key="2">
    <citation type="submission" date="2023-01" db="EMBL/GenBank/DDBJ databases">
        <title>Draft genome sequence of Paraferrimonas sedimenticola strain NBRC 101628.</title>
        <authorList>
            <person name="Sun Q."/>
            <person name="Mori K."/>
        </authorList>
    </citation>
    <scope>NUCLEOTIDE SEQUENCE</scope>
    <source>
        <strain evidence="2">NBRC 101628</strain>
    </source>
</reference>
<evidence type="ECO:0000256" key="1">
    <source>
        <dbReference type="SAM" id="Phobius"/>
    </source>
</evidence>
<dbReference type="AlphaFoldDB" id="A0AA37RWG5"/>
<dbReference type="Proteomes" id="UP001161422">
    <property type="component" value="Unassembled WGS sequence"/>
</dbReference>
<evidence type="ECO:0000313" key="2">
    <source>
        <dbReference type="EMBL" id="GLP96348.1"/>
    </source>
</evidence>
<evidence type="ECO:0000313" key="3">
    <source>
        <dbReference type="Proteomes" id="UP001161422"/>
    </source>
</evidence>
<organism evidence="2 3">
    <name type="scientific">Paraferrimonas sedimenticola</name>
    <dbReference type="NCBI Taxonomy" id="375674"/>
    <lineage>
        <taxon>Bacteria</taxon>
        <taxon>Pseudomonadati</taxon>
        <taxon>Pseudomonadota</taxon>
        <taxon>Gammaproteobacteria</taxon>
        <taxon>Alteromonadales</taxon>
        <taxon>Ferrimonadaceae</taxon>
        <taxon>Paraferrimonas</taxon>
    </lineage>
</organism>
<accession>A0AA37RWG5</accession>
<gene>
    <name evidence="2" type="ORF">GCM10007895_16540</name>
</gene>
<proteinExistence type="predicted"/>
<keyword evidence="1" id="KW-0472">Membrane</keyword>
<protein>
    <submittedName>
        <fullName evidence="2">Uncharacterized protein</fullName>
    </submittedName>
</protein>
<reference evidence="2" key="1">
    <citation type="journal article" date="2014" name="Int. J. Syst. Evol. Microbiol.">
        <title>Complete genome sequence of Corynebacterium casei LMG S-19264T (=DSM 44701T), isolated from a smear-ripened cheese.</title>
        <authorList>
            <consortium name="US DOE Joint Genome Institute (JGI-PGF)"/>
            <person name="Walter F."/>
            <person name="Albersmeier A."/>
            <person name="Kalinowski J."/>
            <person name="Ruckert C."/>
        </authorList>
    </citation>
    <scope>NUCLEOTIDE SEQUENCE</scope>
    <source>
        <strain evidence="2">NBRC 101628</strain>
    </source>
</reference>